<evidence type="ECO:0000259" key="4">
    <source>
        <dbReference type="Pfam" id="PF00135"/>
    </source>
</evidence>
<dbReference type="EMBL" id="CP027306">
    <property type="protein sequence ID" value="AXE81792.1"/>
    <property type="molecule type" value="Genomic_DNA"/>
</dbReference>
<dbReference type="GeneID" id="95524136"/>
<accession>A0A2Z5JN60</accession>
<proteinExistence type="inferred from homology"/>
<dbReference type="GO" id="GO:0016787">
    <property type="term" value="F:hydrolase activity"/>
    <property type="evidence" value="ECO:0007669"/>
    <property type="project" value="UniProtKB-KW"/>
</dbReference>
<dbReference type="InterPro" id="IPR002018">
    <property type="entry name" value="CarbesteraseB"/>
</dbReference>
<feature type="domain" description="Carboxylesterase type B" evidence="4">
    <location>
        <begin position="4"/>
        <end position="316"/>
    </location>
</feature>
<dbReference type="PANTHER" id="PTHR11559">
    <property type="entry name" value="CARBOXYLESTERASE"/>
    <property type="match status" value="1"/>
</dbReference>
<evidence type="ECO:0000256" key="1">
    <source>
        <dbReference type="ARBA" id="ARBA00005964"/>
    </source>
</evidence>
<evidence type="ECO:0000313" key="5">
    <source>
        <dbReference type="EMBL" id="AXE81792.1"/>
    </source>
</evidence>
<evidence type="ECO:0000256" key="3">
    <source>
        <dbReference type="RuleBase" id="RU361235"/>
    </source>
</evidence>
<keyword evidence="2 3" id="KW-0378">Hydrolase</keyword>
<reference evidence="5 6" key="1">
    <citation type="journal article" date="2018" name="Front. Microbiol.">
        <title>Genome Sequencing of Streptomyces atratus SCSIOZH16 and Activation Production of Nocardamine via Metabolic Engineering.</title>
        <authorList>
            <person name="Li Y."/>
            <person name="Zhang C."/>
            <person name="Liu C."/>
            <person name="Ju J."/>
            <person name="Ma J."/>
        </authorList>
    </citation>
    <scope>NUCLEOTIDE SEQUENCE [LARGE SCALE GENOMIC DNA]</scope>
    <source>
        <strain evidence="5 6">SCSIO_ZH16</strain>
    </source>
</reference>
<feature type="domain" description="Carboxylesterase type B" evidence="4">
    <location>
        <begin position="320"/>
        <end position="426"/>
    </location>
</feature>
<dbReference type="Proteomes" id="UP000252698">
    <property type="component" value="Chromosome"/>
</dbReference>
<dbReference type="Gene3D" id="3.40.50.1820">
    <property type="entry name" value="alpha/beta hydrolase"/>
    <property type="match status" value="2"/>
</dbReference>
<dbReference type="RefSeq" id="WP_114248196.1">
    <property type="nucleotide sequence ID" value="NZ_CP027306.1"/>
</dbReference>
<dbReference type="EC" id="3.1.1.-" evidence="3"/>
<comment type="similarity">
    <text evidence="1 3">Belongs to the type-B carboxylesterase/lipase family.</text>
</comment>
<dbReference type="InterPro" id="IPR029058">
    <property type="entry name" value="AB_hydrolase_fold"/>
</dbReference>
<dbReference type="KEGG" id="sata:C5746_38135"/>
<gene>
    <name evidence="5" type="ORF">C5746_38135</name>
</gene>
<protein>
    <recommendedName>
        <fullName evidence="3">Carboxylic ester hydrolase</fullName>
        <ecNumber evidence="3">3.1.1.-</ecNumber>
    </recommendedName>
</protein>
<name>A0A2Z5JN60_STRAR</name>
<dbReference type="AlphaFoldDB" id="A0A2Z5JN60"/>
<dbReference type="Pfam" id="PF00135">
    <property type="entry name" value="COesterase"/>
    <property type="match status" value="2"/>
</dbReference>
<dbReference type="InterPro" id="IPR050309">
    <property type="entry name" value="Type-B_Carboxylest/Lipase"/>
</dbReference>
<evidence type="ECO:0000313" key="6">
    <source>
        <dbReference type="Proteomes" id="UP000252698"/>
    </source>
</evidence>
<sequence>MTEDIIRTSHGPVRGERTETGVRFLGIPYARPPIGPLRFAAPVPPEPWADVLDARVYGPTAQRRPFAEATTIPEPCVPGESTLNLNVFTPARAAGQTGLPVLVWIHGGGFVAGCSASPWYDGTAFNRDGVVLVSLGYRLGIEGFLHVEDSPDNRGVLDWIAALRWVRENIAAFGGDPDKVTVAGQSAGGGAVQTLLATPAAAGLFRAAISASGAVMRPQGPEFAATVSEFFTARTGVPATAEALQSLTDEEILALQDALNAPGPDRDALPMLVLAPFADGALIPEPVPEALIAGAAGQDIPLMIGCTTHEFNAVAEGEAGQALTDQIFRAPALALAESRASRDLPTWLYQFDWTATAPAFEGLAHHCVDLPFVFDLLGAEGVDKALGEAPPQQLADAVHTAWVAFVRDLDPGAAWPSYSTERRETRIWNTESRTARDPLRSVRATWLGAAT</sequence>
<dbReference type="PROSITE" id="PS00122">
    <property type="entry name" value="CARBOXYLESTERASE_B_1"/>
    <property type="match status" value="1"/>
</dbReference>
<dbReference type="InterPro" id="IPR019826">
    <property type="entry name" value="Carboxylesterase_B_AS"/>
</dbReference>
<evidence type="ECO:0000256" key="2">
    <source>
        <dbReference type="ARBA" id="ARBA00022801"/>
    </source>
</evidence>
<organism evidence="5 6">
    <name type="scientific">Streptomyces atratus</name>
    <dbReference type="NCBI Taxonomy" id="1893"/>
    <lineage>
        <taxon>Bacteria</taxon>
        <taxon>Bacillati</taxon>
        <taxon>Actinomycetota</taxon>
        <taxon>Actinomycetes</taxon>
        <taxon>Kitasatosporales</taxon>
        <taxon>Streptomycetaceae</taxon>
        <taxon>Streptomyces</taxon>
    </lineage>
</organism>
<dbReference type="SUPFAM" id="SSF53474">
    <property type="entry name" value="alpha/beta-Hydrolases"/>
    <property type="match status" value="1"/>
</dbReference>